<evidence type="ECO:0000313" key="2">
    <source>
        <dbReference type="EMBL" id="TXG67756.1"/>
    </source>
</evidence>
<feature type="compositionally biased region" description="Polar residues" evidence="1">
    <location>
        <begin position="68"/>
        <end position="77"/>
    </location>
</feature>
<feature type="compositionally biased region" description="Low complexity" evidence="1">
    <location>
        <begin position="48"/>
        <end position="62"/>
    </location>
</feature>
<proteinExistence type="predicted"/>
<organism evidence="2 3">
    <name type="scientific">Acer yangbiense</name>
    <dbReference type="NCBI Taxonomy" id="1000413"/>
    <lineage>
        <taxon>Eukaryota</taxon>
        <taxon>Viridiplantae</taxon>
        <taxon>Streptophyta</taxon>
        <taxon>Embryophyta</taxon>
        <taxon>Tracheophyta</taxon>
        <taxon>Spermatophyta</taxon>
        <taxon>Magnoliopsida</taxon>
        <taxon>eudicotyledons</taxon>
        <taxon>Gunneridae</taxon>
        <taxon>Pentapetalae</taxon>
        <taxon>rosids</taxon>
        <taxon>malvids</taxon>
        <taxon>Sapindales</taxon>
        <taxon>Sapindaceae</taxon>
        <taxon>Hippocastanoideae</taxon>
        <taxon>Acereae</taxon>
        <taxon>Acer</taxon>
    </lineage>
</organism>
<sequence>MLKILRNRLISGEKLEAKIYSISKRLLRQIGLFEDQRLEQEQIRPTEPSASASGGSSQQAPSDPTVPPSSNMDMSHEMFSNGTEHLDLNNKGHPMWHEADTTPTYNEGYNPNDTCNNNEWPYHVPFANGNVSTAPGLSDDNLVQPADNLLHSELISLQVSDIMRKEFISVTRNIHMVWGSAPQGQKCSHC</sequence>
<reference evidence="3" key="1">
    <citation type="journal article" date="2019" name="Gigascience">
        <title>De novo genome assembly of the endangered Acer yangbiense, a plant species with extremely small populations endemic to Yunnan Province, China.</title>
        <authorList>
            <person name="Yang J."/>
            <person name="Wariss H.M."/>
            <person name="Tao L."/>
            <person name="Zhang R."/>
            <person name="Yun Q."/>
            <person name="Hollingsworth P."/>
            <person name="Dao Z."/>
            <person name="Luo G."/>
            <person name="Guo H."/>
            <person name="Ma Y."/>
            <person name="Sun W."/>
        </authorList>
    </citation>
    <scope>NUCLEOTIDE SEQUENCE [LARGE SCALE GENOMIC DNA]</scope>
    <source>
        <strain evidence="3">cv. Malutang</strain>
    </source>
</reference>
<gene>
    <name evidence="2" type="ORF">EZV62_009031</name>
</gene>
<dbReference type="EMBL" id="VAHF01000003">
    <property type="protein sequence ID" value="TXG67756.1"/>
    <property type="molecule type" value="Genomic_DNA"/>
</dbReference>
<name>A0A5C7IH33_9ROSI</name>
<keyword evidence="3" id="KW-1185">Reference proteome</keyword>
<accession>A0A5C7IH33</accession>
<dbReference type="AlphaFoldDB" id="A0A5C7IH33"/>
<feature type="region of interest" description="Disordered" evidence="1">
    <location>
        <begin position="38"/>
        <end position="77"/>
    </location>
</feature>
<evidence type="ECO:0000313" key="3">
    <source>
        <dbReference type="Proteomes" id="UP000323000"/>
    </source>
</evidence>
<comment type="caution">
    <text evidence="2">The sequence shown here is derived from an EMBL/GenBank/DDBJ whole genome shotgun (WGS) entry which is preliminary data.</text>
</comment>
<evidence type="ECO:0000256" key="1">
    <source>
        <dbReference type="SAM" id="MobiDB-lite"/>
    </source>
</evidence>
<protein>
    <submittedName>
        <fullName evidence="2">Uncharacterized protein</fullName>
    </submittedName>
</protein>
<dbReference type="Proteomes" id="UP000323000">
    <property type="component" value="Chromosome 3"/>
</dbReference>